<dbReference type="InterPro" id="IPR003591">
    <property type="entry name" value="Leu-rich_rpt_typical-subtyp"/>
</dbReference>
<feature type="compositionally biased region" description="Basic and acidic residues" evidence="3">
    <location>
        <begin position="322"/>
        <end position="337"/>
    </location>
</feature>
<feature type="region of interest" description="Disordered" evidence="3">
    <location>
        <begin position="307"/>
        <end position="389"/>
    </location>
</feature>
<dbReference type="SUPFAM" id="SSF52058">
    <property type="entry name" value="L domain-like"/>
    <property type="match status" value="1"/>
</dbReference>
<dbReference type="PANTHER" id="PTHR46652:SF7">
    <property type="entry name" value="LEUCINE-RICH REPEAT AND IQ DOMAIN-CONTAINING PROTEIN 1"/>
    <property type="match status" value="1"/>
</dbReference>
<protein>
    <recommendedName>
        <fullName evidence="5">U2A'/phosphoprotein 32 family A C-terminal domain-containing protein</fullName>
    </recommendedName>
</protein>
<dbReference type="AlphaFoldDB" id="A0A6B2L6P0"/>
<dbReference type="SMART" id="SM00364">
    <property type="entry name" value="LRR_BAC"/>
    <property type="match status" value="5"/>
</dbReference>
<dbReference type="Pfam" id="PF12799">
    <property type="entry name" value="LRR_4"/>
    <property type="match status" value="1"/>
</dbReference>
<organism evidence="4">
    <name type="scientific">Arcella intermedia</name>
    <dbReference type="NCBI Taxonomy" id="1963864"/>
    <lineage>
        <taxon>Eukaryota</taxon>
        <taxon>Amoebozoa</taxon>
        <taxon>Tubulinea</taxon>
        <taxon>Elardia</taxon>
        <taxon>Arcellinida</taxon>
        <taxon>Sphaerothecina</taxon>
        <taxon>Arcellidae</taxon>
        <taxon>Arcella</taxon>
    </lineage>
</organism>
<dbReference type="InterPro" id="IPR050836">
    <property type="entry name" value="SDS22/Internalin_LRR"/>
</dbReference>
<dbReference type="PROSITE" id="PS51450">
    <property type="entry name" value="LRR"/>
    <property type="match status" value="2"/>
</dbReference>
<evidence type="ECO:0000313" key="4">
    <source>
        <dbReference type="EMBL" id="NDV32537.1"/>
    </source>
</evidence>
<evidence type="ECO:0000256" key="2">
    <source>
        <dbReference type="ARBA" id="ARBA00022737"/>
    </source>
</evidence>
<feature type="compositionally biased region" description="Polar residues" evidence="3">
    <location>
        <begin position="367"/>
        <end position="389"/>
    </location>
</feature>
<evidence type="ECO:0000256" key="1">
    <source>
        <dbReference type="ARBA" id="ARBA00022614"/>
    </source>
</evidence>
<proteinExistence type="predicted"/>
<dbReference type="PANTHER" id="PTHR46652">
    <property type="entry name" value="LEUCINE-RICH REPEAT AND IQ DOMAIN-CONTAINING PROTEIN 1-RELATED"/>
    <property type="match status" value="1"/>
</dbReference>
<dbReference type="InterPro" id="IPR025875">
    <property type="entry name" value="Leu-rich_rpt_4"/>
</dbReference>
<feature type="compositionally biased region" description="Basic and acidic residues" evidence="3">
    <location>
        <begin position="242"/>
        <end position="253"/>
    </location>
</feature>
<accession>A0A6B2L6P0</accession>
<dbReference type="InterPro" id="IPR001611">
    <property type="entry name" value="Leu-rich_rpt"/>
</dbReference>
<dbReference type="InterPro" id="IPR032675">
    <property type="entry name" value="LRR_dom_sf"/>
</dbReference>
<sequence length="389" mass="42887">MAVVPNLAQFPQLGRLNLQGNSLESLGCVAGCANLTWLCVANNSLRRLDEVVLLKKLVVLNAANNKIDTVPNLSGLLQLGALVLNNNNLKAIPEHLPPNLNTLVLSHNHITELSHLSHLAHLKKLSVANNQLSSISDALAGNTALTELRIRGNKVFRIPPSISANLHLRLFDIGNNGIADRRGFQAVSSLHKLRNFSFKGNPICNTDLELHTWLQQITPSIKIMEGTNLVKPKTSISGTTPEKAKSPKTKTDKPQPLTTPQPDKPKTFKRKNEDDNDLQNRKKPKTSKTDEKIVNQLVLQGIEEERNLKKGQLSVPKFVSLGEKENYDSVKQEEMKGDPTGGPVEQKTARKTKKSTNPKETKEAPKTPSTNKLDISSILQDSLDNVESW</sequence>
<name>A0A6B2L6P0_9EUKA</name>
<dbReference type="SMART" id="SM00369">
    <property type="entry name" value="LRR_TYP"/>
    <property type="match status" value="5"/>
</dbReference>
<evidence type="ECO:0000256" key="3">
    <source>
        <dbReference type="SAM" id="MobiDB-lite"/>
    </source>
</evidence>
<reference evidence="4" key="1">
    <citation type="journal article" date="2020" name="J. Eukaryot. Microbiol.">
        <title>De novo Sequencing, Assembly and Annotation of the Transcriptome for the Free-Living Testate Amoeba Arcella intermedia.</title>
        <authorList>
            <person name="Ribeiro G.M."/>
            <person name="Porfirio-Sousa A.L."/>
            <person name="Maurer-Alcala X.X."/>
            <person name="Katz L.A."/>
            <person name="Lahr D.J.G."/>
        </authorList>
    </citation>
    <scope>NUCLEOTIDE SEQUENCE</scope>
</reference>
<dbReference type="Gene3D" id="3.80.10.10">
    <property type="entry name" value="Ribonuclease Inhibitor"/>
    <property type="match status" value="2"/>
</dbReference>
<keyword evidence="2" id="KW-0677">Repeat</keyword>
<feature type="compositionally biased region" description="Basic and acidic residues" evidence="3">
    <location>
        <begin position="263"/>
        <end position="273"/>
    </location>
</feature>
<dbReference type="EMBL" id="GIBP01003568">
    <property type="protein sequence ID" value="NDV32537.1"/>
    <property type="molecule type" value="Transcribed_RNA"/>
</dbReference>
<keyword evidence="1" id="KW-0433">Leucine-rich repeat</keyword>
<evidence type="ECO:0008006" key="5">
    <source>
        <dbReference type="Google" id="ProtNLM"/>
    </source>
</evidence>
<feature type="region of interest" description="Disordered" evidence="3">
    <location>
        <begin position="229"/>
        <end position="289"/>
    </location>
</feature>